<keyword evidence="2" id="KW-1185">Reference proteome</keyword>
<accession>A0A6N8J4Y3</accession>
<comment type="caution">
    <text evidence="1">The sequence shown here is derived from an EMBL/GenBank/DDBJ whole genome shotgun (WGS) entry which is preliminary data.</text>
</comment>
<dbReference type="Proteomes" id="UP000468388">
    <property type="component" value="Unassembled WGS sequence"/>
</dbReference>
<dbReference type="EMBL" id="WRXO01000001">
    <property type="protein sequence ID" value="MVT40287.1"/>
    <property type="molecule type" value="Genomic_DNA"/>
</dbReference>
<proteinExistence type="predicted"/>
<dbReference type="OrthoDB" id="679082at2"/>
<gene>
    <name evidence="1" type="ORF">GO495_06815</name>
</gene>
<evidence type="ECO:0000313" key="2">
    <source>
        <dbReference type="Proteomes" id="UP000468388"/>
    </source>
</evidence>
<protein>
    <submittedName>
        <fullName evidence="1">Uncharacterized protein</fullName>
    </submittedName>
</protein>
<name>A0A6N8J4Y3_9BACT</name>
<reference evidence="1 2" key="1">
    <citation type="submission" date="2019-12" db="EMBL/GenBank/DDBJ databases">
        <title>The draft genomic sequence of strain Chitinophaga oryziterrae JCM 16595.</title>
        <authorList>
            <person name="Zhang X."/>
        </authorList>
    </citation>
    <scope>NUCLEOTIDE SEQUENCE [LARGE SCALE GENOMIC DNA]</scope>
    <source>
        <strain evidence="1 2">JCM 16595</strain>
    </source>
</reference>
<evidence type="ECO:0000313" key="1">
    <source>
        <dbReference type="EMBL" id="MVT40287.1"/>
    </source>
</evidence>
<dbReference type="RefSeq" id="WP_157298914.1">
    <property type="nucleotide sequence ID" value="NZ_BAAAZB010000005.1"/>
</dbReference>
<dbReference type="AlphaFoldDB" id="A0A6N8J4Y3"/>
<sequence>MTTAERERQAERLTATYNNLRQSKFKKGQPFLILSKKLPAGQAYLEHADGKIEIIYTTTKDNQLVQTVVRELNPVEAFRVRAENGLQ</sequence>
<organism evidence="1 2">
    <name type="scientific">Chitinophaga oryziterrae</name>
    <dbReference type="NCBI Taxonomy" id="1031224"/>
    <lineage>
        <taxon>Bacteria</taxon>
        <taxon>Pseudomonadati</taxon>
        <taxon>Bacteroidota</taxon>
        <taxon>Chitinophagia</taxon>
        <taxon>Chitinophagales</taxon>
        <taxon>Chitinophagaceae</taxon>
        <taxon>Chitinophaga</taxon>
    </lineage>
</organism>